<evidence type="ECO:0008006" key="4">
    <source>
        <dbReference type="Google" id="ProtNLM"/>
    </source>
</evidence>
<dbReference type="InterPro" id="IPR008160">
    <property type="entry name" value="Collagen"/>
</dbReference>
<dbReference type="PANTHER" id="PTHR24023">
    <property type="entry name" value="COLLAGEN ALPHA"/>
    <property type="match status" value="1"/>
</dbReference>
<protein>
    <recommendedName>
        <fullName evidence="4">Collagen-like protein</fullName>
    </recommendedName>
</protein>
<feature type="region of interest" description="Disordered" evidence="1">
    <location>
        <begin position="210"/>
        <end position="229"/>
    </location>
</feature>
<proteinExistence type="predicted"/>
<dbReference type="AlphaFoldDB" id="A0A1F5YY43"/>
<dbReference type="GO" id="GO:0031012">
    <property type="term" value="C:extracellular matrix"/>
    <property type="evidence" value="ECO:0007669"/>
    <property type="project" value="TreeGrafter"/>
</dbReference>
<dbReference type="GO" id="GO:0030198">
    <property type="term" value="P:extracellular matrix organization"/>
    <property type="evidence" value="ECO:0007669"/>
    <property type="project" value="TreeGrafter"/>
</dbReference>
<dbReference type="Proteomes" id="UP000178448">
    <property type="component" value="Unassembled WGS sequence"/>
</dbReference>
<evidence type="ECO:0000313" key="3">
    <source>
        <dbReference type="Proteomes" id="UP000178448"/>
    </source>
</evidence>
<gene>
    <name evidence="2" type="ORF">A2Z33_05885</name>
</gene>
<name>A0A1F5YY43_9BACT</name>
<dbReference type="InterPro" id="IPR050149">
    <property type="entry name" value="Collagen_superfamily"/>
</dbReference>
<dbReference type="STRING" id="1798374.A2Z33_05885"/>
<organism evidence="2 3">
    <name type="scientific">Candidatus Gottesmanbacteria bacterium RBG_16_52_11</name>
    <dbReference type="NCBI Taxonomy" id="1798374"/>
    <lineage>
        <taxon>Bacteria</taxon>
        <taxon>Candidatus Gottesmaniibacteriota</taxon>
    </lineage>
</organism>
<dbReference type="Pfam" id="PF01391">
    <property type="entry name" value="Collagen"/>
    <property type="match status" value="1"/>
</dbReference>
<dbReference type="GO" id="GO:0030020">
    <property type="term" value="F:extracellular matrix structural constituent conferring tensile strength"/>
    <property type="evidence" value="ECO:0007669"/>
    <property type="project" value="TreeGrafter"/>
</dbReference>
<sequence>MVLVFTLLVSPVSAAQNPFDTLINGLMKRIGATGETGPVGQTGPAGLMGPTGLIGPIGATGATGSVGLPGPIGATGEKGETGEPGLIGATGPMGPQGAPTPVDFQFIYFNESNSDVMSEIFDANEFSSVTFRYYCTNGKFQILVSHDQVTWQEPTEYLCNGISEQITLETAMRYYKVFFLHFSPNTSSAQIIGRFSVDYYGGVGPTGATGSVGATGPEGPKGSTGESAQTPSVDEIMVFDYGDLNGAIEPRVVDLTSHRVFTITCLIDQGDGGVKTWRSDDQLNWELEYRAGCGGSGSVYNQNTSKVKSRFYKVVLEGAFKGYVSMLAY</sequence>
<evidence type="ECO:0000313" key="2">
    <source>
        <dbReference type="EMBL" id="OGG04812.1"/>
    </source>
</evidence>
<dbReference type="EMBL" id="MFJD01000001">
    <property type="protein sequence ID" value="OGG04812.1"/>
    <property type="molecule type" value="Genomic_DNA"/>
</dbReference>
<comment type="caution">
    <text evidence="2">The sequence shown here is derived from an EMBL/GenBank/DDBJ whole genome shotgun (WGS) entry which is preliminary data.</text>
</comment>
<dbReference type="PANTHER" id="PTHR24023:SF1095">
    <property type="entry name" value="EGF-LIKE DOMAIN-CONTAINING PROTEIN"/>
    <property type="match status" value="1"/>
</dbReference>
<accession>A0A1F5YY43</accession>
<reference evidence="2 3" key="1">
    <citation type="journal article" date="2016" name="Nat. Commun.">
        <title>Thousands of microbial genomes shed light on interconnected biogeochemical processes in an aquifer system.</title>
        <authorList>
            <person name="Anantharaman K."/>
            <person name="Brown C.T."/>
            <person name="Hug L.A."/>
            <person name="Sharon I."/>
            <person name="Castelle C.J."/>
            <person name="Probst A.J."/>
            <person name="Thomas B.C."/>
            <person name="Singh A."/>
            <person name="Wilkins M.J."/>
            <person name="Karaoz U."/>
            <person name="Brodie E.L."/>
            <person name="Williams K.H."/>
            <person name="Hubbard S.S."/>
            <person name="Banfield J.F."/>
        </authorList>
    </citation>
    <scope>NUCLEOTIDE SEQUENCE [LARGE SCALE GENOMIC DNA]</scope>
</reference>
<dbReference type="GO" id="GO:0005615">
    <property type="term" value="C:extracellular space"/>
    <property type="evidence" value="ECO:0007669"/>
    <property type="project" value="TreeGrafter"/>
</dbReference>
<evidence type="ECO:0000256" key="1">
    <source>
        <dbReference type="SAM" id="MobiDB-lite"/>
    </source>
</evidence>